<keyword evidence="4" id="KW-0238">DNA-binding</keyword>
<accession>A0AAN7DAG1</accession>
<evidence type="ECO:0000256" key="8">
    <source>
        <dbReference type="SAM" id="MobiDB-lite"/>
    </source>
</evidence>
<evidence type="ECO:0000256" key="6">
    <source>
        <dbReference type="ARBA" id="ARBA00023242"/>
    </source>
</evidence>
<name>A0AAN7DAG1_9FUNG</name>
<dbReference type="GeneID" id="89949237"/>
<sequence>MDFEDIVDMEWLNSHTIDSSSLPSPPFIKDEDFNMDYQHSFSNQHIDTDQLVVQDAADAKDMMVMPTTEQIKQLIELAKRQLALREQLAASGGASNPIIAAEPTPEPESPPTTTISNCMLAAPMEPLIKIEDLYKSSSSSALDTTLSPSATTHSTSTLIPTTAPSATITTTTIASSTSPAAAAAADVTTTNIPDTVSPESLIKSEDTPLGNSKRECSHEAEVPISLEAYAETGGIDIKKLTSKERRQLRNKISARNFRVRRKEYITTLEGQVNDHKKANEQLLHRLNAVEEENKQLRMQLDSLKRQNHQLVGDTNLDKDLSILGSKASDTYRQDTSILVS</sequence>
<dbReference type="SUPFAM" id="SSF57959">
    <property type="entry name" value="Leucine zipper domain"/>
    <property type="match status" value="1"/>
</dbReference>
<evidence type="ECO:0000256" key="2">
    <source>
        <dbReference type="ARBA" id="ARBA00007163"/>
    </source>
</evidence>
<feature type="domain" description="BZIP" evidence="9">
    <location>
        <begin position="240"/>
        <end position="303"/>
    </location>
</feature>
<evidence type="ECO:0000256" key="5">
    <source>
        <dbReference type="ARBA" id="ARBA00023163"/>
    </source>
</evidence>
<protein>
    <recommendedName>
        <fullName evidence="9">BZIP domain-containing protein</fullName>
    </recommendedName>
</protein>
<keyword evidence="6" id="KW-0539">Nucleus</keyword>
<feature type="coiled-coil region" evidence="7">
    <location>
        <begin position="265"/>
        <end position="313"/>
    </location>
</feature>
<keyword evidence="7" id="KW-0175">Coiled coil</keyword>
<dbReference type="RefSeq" id="XP_064680215.1">
    <property type="nucleotide sequence ID" value="XM_064824838.1"/>
</dbReference>
<comment type="subcellular location">
    <subcellularLocation>
        <location evidence="1">Nucleus</location>
    </subcellularLocation>
</comment>
<dbReference type="GO" id="GO:0005634">
    <property type="term" value="C:nucleus"/>
    <property type="evidence" value="ECO:0007669"/>
    <property type="project" value="UniProtKB-SubCell"/>
</dbReference>
<feature type="compositionally biased region" description="Basic and acidic residues" evidence="8">
    <location>
        <begin position="202"/>
        <end position="216"/>
    </location>
</feature>
<dbReference type="Pfam" id="PF00170">
    <property type="entry name" value="bZIP_1"/>
    <property type="match status" value="1"/>
</dbReference>
<keyword evidence="3" id="KW-0805">Transcription regulation</keyword>
<dbReference type="PANTHER" id="PTHR47416">
    <property type="entry name" value="BASIC-LEUCINE ZIPPER TRANSCRIPTION FACTOR F-RELATED"/>
    <property type="match status" value="1"/>
</dbReference>
<evidence type="ECO:0000256" key="4">
    <source>
        <dbReference type="ARBA" id="ARBA00023125"/>
    </source>
</evidence>
<keyword evidence="5" id="KW-0804">Transcription</keyword>
<feature type="region of interest" description="Disordered" evidence="8">
    <location>
        <begin position="140"/>
        <end position="160"/>
    </location>
</feature>
<evidence type="ECO:0000256" key="1">
    <source>
        <dbReference type="ARBA" id="ARBA00004123"/>
    </source>
</evidence>
<proteinExistence type="inferred from homology"/>
<dbReference type="PROSITE" id="PS50217">
    <property type="entry name" value="BZIP"/>
    <property type="match status" value="1"/>
</dbReference>
<comment type="similarity">
    <text evidence="2">Belongs to the bZIP family.</text>
</comment>
<evidence type="ECO:0000256" key="3">
    <source>
        <dbReference type="ARBA" id="ARBA00023015"/>
    </source>
</evidence>
<dbReference type="CDD" id="cd14810">
    <property type="entry name" value="bZIP_u1"/>
    <property type="match status" value="1"/>
</dbReference>
<evidence type="ECO:0000259" key="9">
    <source>
        <dbReference type="PROSITE" id="PS50217"/>
    </source>
</evidence>
<dbReference type="InterPro" id="IPR004827">
    <property type="entry name" value="bZIP"/>
</dbReference>
<organism evidence="10 11">
    <name type="scientific">Mucor velutinosus</name>
    <dbReference type="NCBI Taxonomy" id="708070"/>
    <lineage>
        <taxon>Eukaryota</taxon>
        <taxon>Fungi</taxon>
        <taxon>Fungi incertae sedis</taxon>
        <taxon>Mucoromycota</taxon>
        <taxon>Mucoromycotina</taxon>
        <taxon>Mucoromycetes</taxon>
        <taxon>Mucorales</taxon>
        <taxon>Mucorineae</taxon>
        <taxon>Mucoraceae</taxon>
        <taxon>Mucor</taxon>
    </lineage>
</organism>
<dbReference type="InterPro" id="IPR046347">
    <property type="entry name" value="bZIP_sf"/>
</dbReference>
<evidence type="ECO:0000256" key="7">
    <source>
        <dbReference type="SAM" id="Coils"/>
    </source>
</evidence>
<evidence type="ECO:0000313" key="11">
    <source>
        <dbReference type="Proteomes" id="UP001304243"/>
    </source>
</evidence>
<dbReference type="GO" id="GO:0003677">
    <property type="term" value="F:DNA binding"/>
    <property type="evidence" value="ECO:0007669"/>
    <property type="project" value="UniProtKB-KW"/>
</dbReference>
<dbReference type="GO" id="GO:0003700">
    <property type="term" value="F:DNA-binding transcription factor activity"/>
    <property type="evidence" value="ECO:0007669"/>
    <property type="project" value="InterPro"/>
</dbReference>
<dbReference type="PROSITE" id="PS00036">
    <property type="entry name" value="BZIP_BASIC"/>
    <property type="match status" value="1"/>
</dbReference>
<gene>
    <name evidence="10" type="ORF">ATC70_005551</name>
</gene>
<keyword evidence="11" id="KW-1185">Reference proteome</keyword>
<dbReference type="EMBL" id="JASEJX010000016">
    <property type="protein sequence ID" value="KAK4513549.1"/>
    <property type="molecule type" value="Genomic_DNA"/>
</dbReference>
<dbReference type="AlphaFoldDB" id="A0AAN7DAG1"/>
<reference evidence="10 11" key="1">
    <citation type="submission" date="2022-11" db="EMBL/GenBank/DDBJ databases">
        <title>Mucor velutinosus strain NIH1002 WGS.</title>
        <authorList>
            <person name="Subramanian P."/>
            <person name="Mullikin J.C."/>
            <person name="Segre J.A."/>
            <person name="Zelazny A.M."/>
        </authorList>
    </citation>
    <scope>NUCLEOTIDE SEQUENCE [LARGE SCALE GENOMIC DNA]</scope>
    <source>
        <strain evidence="10 11">NIH1002</strain>
    </source>
</reference>
<dbReference type="PANTHER" id="PTHR47416:SF8">
    <property type="entry name" value="BASIC-LEUCINE ZIPPER TRANSCRIPTION FACTOR E-RELATED"/>
    <property type="match status" value="1"/>
</dbReference>
<feature type="region of interest" description="Disordered" evidence="8">
    <location>
        <begin position="191"/>
        <end position="216"/>
    </location>
</feature>
<dbReference type="SMART" id="SM00338">
    <property type="entry name" value="BRLZ"/>
    <property type="match status" value="1"/>
</dbReference>
<dbReference type="Proteomes" id="UP001304243">
    <property type="component" value="Unassembled WGS sequence"/>
</dbReference>
<dbReference type="Gene3D" id="1.20.5.170">
    <property type="match status" value="1"/>
</dbReference>
<comment type="caution">
    <text evidence="10">The sequence shown here is derived from an EMBL/GenBank/DDBJ whole genome shotgun (WGS) entry which is preliminary data.</text>
</comment>
<evidence type="ECO:0000313" key="10">
    <source>
        <dbReference type="EMBL" id="KAK4513549.1"/>
    </source>
</evidence>